<dbReference type="InterPro" id="IPR042099">
    <property type="entry name" value="ANL_N_sf"/>
</dbReference>
<evidence type="ECO:0000313" key="8">
    <source>
        <dbReference type="Proteomes" id="UP000320475"/>
    </source>
</evidence>
<dbReference type="InterPro" id="IPR025110">
    <property type="entry name" value="AMP-bd_C"/>
</dbReference>
<feature type="domain" description="AMP-binding enzyme C-terminal" evidence="6">
    <location>
        <begin position="506"/>
        <end position="584"/>
    </location>
</feature>
<sequence length="638" mass="70314">MDGRPFYEYDASTAASHYETEYQKMQARKMQAMQVLEAADAGSNAADFFEWAVDRYPSNLLVYSVDHPTRYTYTELDQASNQLAHWAIEGSRLPAGSVVCLLMENRAEYLMICMGLAKAGITVALLNTHLAGALLAHAVSGSGATLAIVSTRLQANWDSVRDGSVAGMDVWWYGGQGADGGGGDHADGCNRHWALDAAVLGTFSTDRVPRARRGGVRVRDAVYFIYTSGTTGPSKAARFSHKRWIGCALAWAGPSGLREGDRYYVALPLYHGNAGAVAVAPCVLLGNTVVLRERFSASSFFKDVRAHACVAAVYVGELWRYLCVQPRHPLEGTPEFSPLRVIIGNGLKADLWTQVMHRFGIKQVVEHYGSTEMPGDAIQNYFNKPGSCGYLPKSEAARKSDTGEGGVLVRYDVEQDVVVRGADNRCVVAGDGEIGEMIMRLPDGRYDGYVGEAHTRQKLYQDVFADGDLWWASGDLLTVDEQGFFYFVDRGGDSMRWKGENISSNEVGQVISAFLGVRECNVYGIKIPNTDGRAPMASIVLMDPSMQALFAFDAFTRHISTRLPAYSRPVFVRFRSEEHDKTSTLKFQKFKYAQQGYDVSKMDGDVVYMWIGGSKTPRGWVEVDKQVLSNVNAGVFRF</sequence>
<dbReference type="PROSITE" id="PS00455">
    <property type="entry name" value="AMP_BINDING"/>
    <property type="match status" value="1"/>
</dbReference>
<evidence type="ECO:0000256" key="3">
    <source>
        <dbReference type="ARBA" id="ARBA00022741"/>
    </source>
</evidence>
<keyword evidence="2" id="KW-0436">Ligase</keyword>
<name>A0A507CWD6_9FUNG</name>
<evidence type="ECO:0000259" key="5">
    <source>
        <dbReference type="Pfam" id="PF00501"/>
    </source>
</evidence>
<dbReference type="PANTHER" id="PTHR43107:SF15">
    <property type="entry name" value="FATTY ACID TRANSPORT PROTEIN 3, ISOFORM A"/>
    <property type="match status" value="1"/>
</dbReference>
<reference evidence="7 8" key="1">
    <citation type="journal article" date="2019" name="Sci. Rep.">
        <title>Comparative genomics of chytrid fungi reveal insights into the obligate biotrophic and pathogenic lifestyle of Synchytrium endobioticum.</title>
        <authorList>
            <person name="van de Vossenberg B.T.L.H."/>
            <person name="Warris S."/>
            <person name="Nguyen H.D.T."/>
            <person name="van Gent-Pelzer M.P.E."/>
            <person name="Joly D.L."/>
            <person name="van de Geest H.C."/>
            <person name="Bonants P.J.M."/>
            <person name="Smith D.S."/>
            <person name="Levesque C.A."/>
            <person name="van der Lee T.A.J."/>
        </authorList>
    </citation>
    <scope>NUCLEOTIDE SEQUENCE [LARGE SCALE GENOMIC DNA]</scope>
    <source>
        <strain evidence="7 8">LEV6574</strain>
    </source>
</reference>
<keyword evidence="3" id="KW-0547">Nucleotide-binding</keyword>
<organism evidence="7 8">
    <name type="scientific">Synchytrium endobioticum</name>
    <dbReference type="NCBI Taxonomy" id="286115"/>
    <lineage>
        <taxon>Eukaryota</taxon>
        <taxon>Fungi</taxon>
        <taxon>Fungi incertae sedis</taxon>
        <taxon>Chytridiomycota</taxon>
        <taxon>Chytridiomycota incertae sedis</taxon>
        <taxon>Chytridiomycetes</taxon>
        <taxon>Synchytriales</taxon>
        <taxon>Synchytriaceae</taxon>
        <taxon>Synchytrium</taxon>
    </lineage>
</organism>
<dbReference type="VEuPathDB" id="FungiDB:SeMB42_g07766"/>
<evidence type="ECO:0000313" key="7">
    <source>
        <dbReference type="EMBL" id="TPX43542.1"/>
    </source>
</evidence>
<dbReference type="Gene3D" id="3.40.50.12780">
    <property type="entry name" value="N-terminal domain of ligase-like"/>
    <property type="match status" value="1"/>
</dbReference>
<protein>
    <recommendedName>
        <fullName evidence="9">AMP-dependent synthetase/ligase domain-containing protein</fullName>
    </recommendedName>
</protein>
<dbReference type="PANTHER" id="PTHR43107">
    <property type="entry name" value="LONG-CHAIN FATTY ACID TRANSPORT PROTEIN"/>
    <property type="match status" value="1"/>
</dbReference>
<evidence type="ECO:0000256" key="2">
    <source>
        <dbReference type="ARBA" id="ARBA00022598"/>
    </source>
</evidence>
<dbReference type="InterPro" id="IPR000873">
    <property type="entry name" value="AMP-dep_synth/lig_dom"/>
</dbReference>
<proteinExistence type="inferred from homology"/>
<dbReference type="GO" id="GO:0044539">
    <property type="term" value="P:long-chain fatty acid import into cell"/>
    <property type="evidence" value="ECO:0007669"/>
    <property type="project" value="TreeGrafter"/>
</dbReference>
<dbReference type="InterPro" id="IPR020845">
    <property type="entry name" value="AMP-binding_CS"/>
</dbReference>
<feature type="domain" description="AMP-dependent synthetase/ligase" evidence="5">
    <location>
        <begin position="49"/>
        <end position="440"/>
    </location>
</feature>
<comment type="similarity">
    <text evidence="1">Belongs to the ATP-dependent AMP-binding enzyme family.</text>
</comment>
<dbReference type="Gene3D" id="3.30.300.30">
    <property type="match status" value="1"/>
</dbReference>
<evidence type="ECO:0000259" key="6">
    <source>
        <dbReference type="Pfam" id="PF13193"/>
    </source>
</evidence>
<dbReference type="Proteomes" id="UP000320475">
    <property type="component" value="Unassembled WGS sequence"/>
</dbReference>
<dbReference type="OrthoDB" id="288590at2759"/>
<accession>A0A507CWD6</accession>
<comment type="caution">
    <text evidence="7">The sequence shown here is derived from an EMBL/GenBank/DDBJ whole genome shotgun (WGS) entry which is preliminary data.</text>
</comment>
<dbReference type="AlphaFoldDB" id="A0A507CWD6"/>
<dbReference type="EMBL" id="QEAM01000219">
    <property type="protein sequence ID" value="TPX43542.1"/>
    <property type="molecule type" value="Genomic_DNA"/>
</dbReference>
<dbReference type="GO" id="GO:0005324">
    <property type="term" value="F:long-chain fatty acid transmembrane transporter activity"/>
    <property type="evidence" value="ECO:0007669"/>
    <property type="project" value="TreeGrafter"/>
</dbReference>
<dbReference type="InterPro" id="IPR045851">
    <property type="entry name" value="AMP-bd_C_sf"/>
</dbReference>
<evidence type="ECO:0008006" key="9">
    <source>
        <dbReference type="Google" id="ProtNLM"/>
    </source>
</evidence>
<dbReference type="GO" id="GO:0004467">
    <property type="term" value="F:long-chain fatty acid-CoA ligase activity"/>
    <property type="evidence" value="ECO:0007669"/>
    <property type="project" value="TreeGrafter"/>
</dbReference>
<dbReference type="GO" id="GO:0005886">
    <property type="term" value="C:plasma membrane"/>
    <property type="evidence" value="ECO:0007669"/>
    <property type="project" value="TreeGrafter"/>
</dbReference>
<evidence type="ECO:0000256" key="4">
    <source>
        <dbReference type="ARBA" id="ARBA00022840"/>
    </source>
</evidence>
<keyword evidence="4" id="KW-0067">ATP-binding</keyword>
<evidence type="ECO:0000256" key="1">
    <source>
        <dbReference type="ARBA" id="ARBA00006432"/>
    </source>
</evidence>
<dbReference type="Pfam" id="PF00501">
    <property type="entry name" value="AMP-binding"/>
    <property type="match status" value="1"/>
</dbReference>
<dbReference type="SUPFAM" id="SSF56801">
    <property type="entry name" value="Acetyl-CoA synthetase-like"/>
    <property type="match status" value="1"/>
</dbReference>
<dbReference type="GO" id="GO:0005524">
    <property type="term" value="F:ATP binding"/>
    <property type="evidence" value="ECO:0007669"/>
    <property type="project" value="UniProtKB-KW"/>
</dbReference>
<dbReference type="Pfam" id="PF13193">
    <property type="entry name" value="AMP-binding_C"/>
    <property type="match status" value="1"/>
</dbReference>
<gene>
    <name evidence="7" type="ORF">SeLEV6574_g04997</name>
</gene>